<dbReference type="OMA" id="SKFATHR"/>
<evidence type="ECO:0000256" key="10">
    <source>
        <dbReference type="ARBA" id="ARBA00023145"/>
    </source>
</evidence>
<evidence type="ECO:0000256" key="13">
    <source>
        <dbReference type="RuleBase" id="RU364017"/>
    </source>
</evidence>
<dbReference type="InterPro" id="IPR011096">
    <property type="entry name" value="FTP_domain"/>
</dbReference>
<dbReference type="SUPFAM" id="SSF55486">
    <property type="entry name" value="Metalloproteases ('zincins'), catalytic domain"/>
    <property type="match status" value="1"/>
</dbReference>
<name>A0A137NZF1_CONC2</name>
<evidence type="ECO:0000256" key="9">
    <source>
        <dbReference type="ARBA" id="ARBA00023049"/>
    </source>
</evidence>
<dbReference type="InterPro" id="IPR027268">
    <property type="entry name" value="Peptidase_M4/M1_CTD_sf"/>
</dbReference>
<dbReference type="AlphaFoldDB" id="A0A137NZF1"/>
<dbReference type="Gene3D" id="3.10.450.490">
    <property type="match status" value="1"/>
</dbReference>
<dbReference type="GO" id="GO:0004222">
    <property type="term" value="F:metalloendopeptidase activity"/>
    <property type="evidence" value="ECO:0007669"/>
    <property type="project" value="InterPro"/>
</dbReference>
<keyword evidence="7 13" id="KW-0378">Hydrolase</keyword>
<keyword evidence="9 13" id="KW-0482">Metalloprotease</keyword>
<feature type="binding site" evidence="12">
    <location>
        <position position="374"/>
    </location>
    <ligand>
        <name>Zn(2+)</name>
        <dbReference type="ChEBI" id="CHEBI:29105"/>
        <note>catalytic</note>
    </ligand>
</feature>
<feature type="binding site" evidence="12">
    <location>
        <position position="348"/>
    </location>
    <ligand>
        <name>Zn(2+)</name>
        <dbReference type="ChEBI" id="CHEBI:29105"/>
        <note>catalytic</note>
    </ligand>
</feature>
<keyword evidence="5 12" id="KW-0479">Metal-binding</keyword>
<feature type="binding site" evidence="12">
    <location>
        <position position="159"/>
    </location>
    <ligand>
        <name>Zn(2+)</name>
        <dbReference type="ChEBI" id="CHEBI:29105"/>
        <note>catalytic</note>
    </ligand>
</feature>
<evidence type="ECO:0000256" key="5">
    <source>
        <dbReference type="ARBA" id="ARBA00022723"/>
    </source>
</evidence>
<dbReference type="Pfam" id="PF02128">
    <property type="entry name" value="Peptidase_M36"/>
    <property type="match status" value="1"/>
</dbReference>
<evidence type="ECO:0000256" key="12">
    <source>
        <dbReference type="PIRSR" id="PIRSR601842-2"/>
    </source>
</evidence>
<reference evidence="15 16" key="1">
    <citation type="journal article" date="2015" name="Genome Biol. Evol.">
        <title>Phylogenomic analyses indicate that early fungi evolved digesting cell walls of algal ancestors of land plants.</title>
        <authorList>
            <person name="Chang Y."/>
            <person name="Wang S."/>
            <person name="Sekimoto S."/>
            <person name="Aerts A.L."/>
            <person name="Choi C."/>
            <person name="Clum A."/>
            <person name="LaButti K.M."/>
            <person name="Lindquist E.A."/>
            <person name="Yee Ngan C."/>
            <person name="Ohm R.A."/>
            <person name="Salamov A.A."/>
            <person name="Grigoriev I.V."/>
            <person name="Spatafora J.W."/>
            <person name="Berbee M.L."/>
        </authorList>
    </citation>
    <scope>NUCLEOTIDE SEQUENCE [LARGE SCALE GENOMIC DNA]</scope>
    <source>
        <strain evidence="15 16">NRRL 28638</strain>
    </source>
</reference>
<sequence length="552" mass="60757">MENKDYVIKNSFTSENGVTHTYFKQLYKGKEIMNADISVNVDKNGNVLSYSDAFSKKASESGDSFSGEDDFFNNLEESLFAAMEALDFEVEGLDKDGGNNFDGENGGVKGIESAEEYLLGPDGEVNAVTSVYVDSGENMLIAYVNSDKQVVAANNLVHEAKYGVYPIGVNDPSDGEKAVVEEQGSTKASPYGWHDEGNGNKFTSTKGNNVIAYANLKGEKDVKNPEPVDGGDELNFDFPVDLKKDPSEYVNAAVANLFYVSNMIHDVFYVHGFDEASGNFQNNNFDKGGLGNDAVNVQAQDGSGFNNANFATPKDGKRPKMRMYVWDKTDIKRDGDLDNGIIIHEYTHGLSNRLTGGANNDNCMTGPESKGMGEGWGDAMAIAFRLRKEHNRDTEFGMGNYVGNTAPNKGIRNFPYSTNMQHNPQTYSSTNQYKSKNFNNNHAIGAVWNSMLYEVLFNLIDKKGFSPDLLSGKAEHGNTLFIRLLIDGMKLHPCNPSFIQARDAIILADQVLNNSDNKCEIWKGFAKRGLGKDAKLEDNEAKDGFELPEECK</sequence>
<dbReference type="Gene3D" id="1.10.390.10">
    <property type="entry name" value="Neutral Protease Domain 2"/>
    <property type="match status" value="1"/>
</dbReference>
<evidence type="ECO:0000256" key="6">
    <source>
        <dbReference type="ARBA" id="ARBA00022729"/>
    </source>
</evidence>
<evidence type="ECO:0000256" key="1">
    <source>
        <dbReference type="ARBA" id="ARBA00004613"/>
    </source>
</evidence>
<dbReference type="InterPro" id="IPR050371">
    <property type="entry name" value="Fungal_virulence_M36"/>
</dbReference>
<comment type="cofactor">
    <cofactor evidence="12">
        <name>Zn(2+)</name>
        <dbReference type="ChEBI" id="CHEBI:29105"/>
    </cofactor>
    <text evidence="12">Binds 1 zinc ion per subunit.</text>
</comment>
<evidence type="ECO:0000313" key="15">
    <source>
        <dbReference type="EMBL" id="KXN68078.1"/>
    </source>
</evidence>
<feature type="binding site" evidence="12">
    <location>
        <position position="344"/>
    </location>
    <ligand>
        <name>Zn(2+)</name>
        <dbReference type="ChEBI" id="CHEBI:29105"/>
        <note>catalytic</note>
    </ligand>
</feature>
<keyword evidence="3 13" id="KW-0964">Secreted</keyword>
<keyword evidence="10 13" id="KW-0865">Zymogen</keyword>
<dbReference type="Gene3D" id="3.10.170.10">
    <property type="match status" value="1"/>
</dbReference>
<evidence type="ECO:0000256" key="8">
    <source>
        <dbReference type="ARBA" id="ARBA00022833"/>
    </source>
</evidence>
<gene>
    <name evidence="15" type="ORF">CONCODRAFT_42124</name>
</gene>
<keyword evidence="6" id="KW-0732">Signal</keyword>
<keyword evidence="16" id="KW-1185">Reference proteome</keyword>
<feature type="domain" description="FTP" evidence="14">
    <location>
        <begin position="5"/>
        <end position="54"/>
    </location>
</feature>
<comment type="similarity">
    <text evidence="2 13">Belongs to the peptidase M36 family.</text>
</comment>
<dbReference type="GO" id="GO:0006508">
    <property type="term" value="P:proteolysis"/>
    <property type="evidence" value="ECO:0007669"/>
    <property type="project" value="UniProtKB-KW"/>
</dbReference>
<dbReference type="InterPro" id="IPR001842">
    <property type="entry name" value="Peptidase_M36"/>
</dbReference>
<evidence type="ECO:0000256" key="3">
    <source>
        <dbReference type="ARBA" id="ARBA00022525"/>
    </source>
</evidence>
<feature type="active site" evidence="11">
    <location>
        <position position="345"/>
    </location>
</feature>
<dbReference type="GO" id="GO:0008270">
    <property type="term" value="F:zinc ion binding"/>
    <property type="evidence" value="ECO:0007669"/>
    <property type="project" value="InterPro"/>
</dbReference>
<dbReference type="EC" id="3.4.24.-" evidence="13"/>
<dbReference type="GO" id="GO:0005615">
    <property type="term" value="C:extracellular space"/>
    <property type="evidence" value="ECO:0007669"/>
    <property type="project" value="InterPro"/>
</dbReference>
<evidence type="ECO:0000256" key="11">
    <source>
        <dbReference type="PIRSR" id="PIRSR601842-1"/>
    </source>
</evidence>
<evidence type="ECO:0000256" key="4">
    <source>
        <dbReference type="ARBA" id="ARBA00022670"/>
    </source>
</evidence>
<dbReference type="PANTHER" id="PTHR33478:SF1">
    <property type="entry name" value="EXTRACELLULAR METALLOPROTEINASE MEP"/>
    <property type="match status" value="1"/>
</dbReference>
<dbReference type="PANTHER" id="PTHR33478">
    <property type="entry name" value="EXTRACELLULAR METALLOPROTEINASE MEP"/>
    <property type="match status" value="1"/>
</dbReference>
<organism evidence="15 16">
    <name type="scientific">Conidiobolus coronatus (strain ATCC 28846 / CBS 209.66 / NRRL 28638)</name>
    <name type="common">Delacroixia coronata</name>
    <dbReference type="NCBI Taxonomy" id="796925"/>
    <lineage>
        <taxon>Eukaryota</taxon>
        <taxon>Fungi</taxon>
        <taxon>Fungi incertae sedis</taxon>
        <taxon>Zoopagomycota</taxon>
        <taxon>Entomophthoromycotina</taxon>
        <taxon>Entomophthoromycetes</taxon>
        <taxon>Entomophthorales</taxon>
        <taxon>Ancylistaceae</taxon>
        <taxon>Conidiobolus</taxon>
    </lineage>
</organism>
<dbReference type="CDD" id="cd09596">
    <property type="entry name" value="M36"/>
    <property type="match status" value="1"/>
</dbReference>
<dbReference type="Pfam" id="PF07504">
    <property type="entry name" value="FTP"/>
    <property type="match status" value="1"/>
</dbReference>
<keyword evidence="8 12" id="KW-0862">Zinc</keyword>
<dbReference type="OrthoDB" id="3227768at2759"/>
<proteinExistence type="inferred from homology"/>
<evidence type="ECO:0000313" key="16">
    <source>
        <dbReference type="Proteomes" id="UP000070444"/>
    </source>
</evidence>
<dbReference type="Proteomes" id="UP000070444">
    <property type="component" value="Unassembled WGS sequence"/>
</dbReference>
<comment type="subcellular location">
    <subcellularLocation>
        <location evidence="1 13">Secreted</location>
    </subcellularLocation>
</comment>
<protein>
    <recommendedName>
        <fullName evidence="13">Extracellular metalloproteinase</fullName>
        <ecNumber evidence="13">3.4.24.-</ecNumber>
    </recommendedName>
    <alternativeName>
        <fullName evidence="13">Fungalysin</fullName>
    </alternativeName>
</protein>
<evidence type="ECO:0000259" key="14">
    <source>
        <dbReference type="Pfam" id="PF07504"/>
    </source>
</evidence>
<dbReference type="PRINTS" id="PR00999">
    <property type="entry name" value="FUNGALYSIN"/>
</dbReference>
<evidence type="ECO:0000256" key="7">
    <source>
        <dbReference type="ARBA" id="ARBA00022801"/>
    </source>
</evidence>
<evidence type="ECO:0000256" key="2">
    <source>
        <dbReference type="ARBA" id="ARBA00006006"/>
    </source>
</evidence>
<keyword evidence="4 13" id="KW-0645">Protease</keyword>
<dbReference type="EMBL" id="KQ964597">
    <property type="protein sequence ID" value="KXN68078.1"/>
    <property type="molecule type" value="Genomic_DNA"/>
</dbReference>
<accession>A0A137NZF1</accession>